<evidence type="ECO:0000313" key="2">
    <source>
        <dbReference type="EMBL" id="EGT49807.1"/>
    </source>
</evidence>
<organism evidence="3">
    <name type="scientific">Caenorhabditis brenneri</name>
    <name type="common">Nematode worm</name>
    <dbReference type="NCBI Taxonomy" id="135651"/>
    <lineage>
        <taxon>Eukaryota</taxon>
        <taxon>Metazoa</taxon>
        <taxon>Ecdysozoa</taxon>
        <taxon>Nematoda</taxon>
        <taxon>Chromadorea</taxon>
        <taxon>Rhabditida</taxon>
        <taxon>Rhabditina</taxon>
        <taxon>Rhabditomorpha</taxon>
        <taxon>Rhabditoidea</taxon>
        <taxon>Rhabditidae</taxon>
        <taxon>Peloderinae</taxon>
        <taxon>Caenorhabditis</taxon>
    </lineage>
</organism>
<dbReference type="PANTHER" id="PTHR22743:SF165">
    <property type="entry name" value="BTB AND MATH DOMAIN CONTAINING-RELATED"/>
    <property type="match status" value="1"/>
</dbReference>
<reference evidence="3" key="1">
    <citation type="submission" date="2011-07" db="EMBL/GenBank/DDBJ databases">
        <authorList>
            <consortium name="Caenorhabditis brenneri Sequencing and Analysis Consortium"/>
            <person name="Wilson R.K."/>
        </authorList>
    </citation>
    <scope>NUCLEOTIDE SEQUENCE [LARGE SCALE GENOMIC DNA]</scope>
    <source>
        <strain evidence="3">PB2801</strain>
    </source>
</reference>
<sequence>MEEPFEPFTITHVVRNLSDWFIHDRSDSKVVLQYNVPWKLQFKKYNEEFCVYLMCEKDFFDGEWSIKVKVELTLSTAIGKTYEMNVIEAVITRFSPWYCFLDLMSWRELVEEFAFDDQVILDVKVQIVEMAGVEKKKKSINFDDEDAKKLSDVTLCIGDEKFHLLARQSPYFHSMFFKDFKEATMEEVPLKDVSPEDFQCFLEVINLEPTLTDDCVENVLKLADMYEAKNVTRQCEEFLIHKSNHSDKKKLQMAGRFNLNDLKEQVFHGLRTKTDIRAATDPDLKNPEILKRLLDMALKYHY</sequence>
<dbReference type="OMA" id="ARKQCED"/>
<dbReference type="InterPro" id="IPR002083">
    <property type="entry name" value="MATH/TRAF_dom"/>
</dbReference>
<proteinExistence type="predicted"/>
<dbReference type="STRING" id="135651.G0MD23"/>
<dbReference type="InParanoid" id="G0MD23"/>
<evidence type="ECO:0000313" key="3">
    <source>
        <dbReference type="Proteomes" id="UP000008068"/>
    </source>
</evidence>
<dbReference type="SUPFAM" id="SSF54695">
    <property type="entry name" value="POZ domain"/>
    <property type="match status" value="1"/>
</dbReference>
<dbReference type="InterPro" id="IPR008974">
    <property type="entry name" value="TRAF-like"/>
</dbReference>
<dbReference type="PANTHER" id="PTHR22743">
    <property type="entry name" value="MEPRIN/TRAF-LIKE MATH FAMILY-C.ELEGANS"/>
    <property type="match status" value="1"/>
</dbReference>
<protein>
    <recommendedName>
        <fullName evidence="1">BTB domain-containing protein</fullName>
    </recommendedName>
</protein>
<dbReference type="Gene3D" id="2.60.210.10">
    <property type="entry name" value="Apoptosis, Tumor Necrosis Factor Receptor Associated Protein 2, Chain A"/>
    <property type="match status" value="1"/>
</dbReference>
<dbReference type="InterPro" id="IPR011333">
    <property type="entry name" value="SKP1/BTB/POZ_sf"/>
</dbReference>
<feature type="domain" description="BTB" evidence="1">
    <location>
        <begin position="164"/>
        <end position="205"/>
    </location>
</feature>
<dbReference type="PROSITE" id="PS50097">
    <property type="entry name" value="BTB"/>
    <property type="match status" value="1"/>
</dbReference>
<keyword evidence="3" id="KW-1185">Reference proteome</keyword>
<dbReference type="CDD" id="cd18186">
    <property type="entry name" value="BTB_POZ_ZBTB_KLHL-like"/>
    <property type="match status" value="1"/>
</dbReference>
<dbReference type="SMART" id="SM00061">
    <property type="entry name" value="MATH"/>
    <property type="match status" value="1"/>
</dbReference>
<dbReference type="OrthoDB" id="6046119at2759"/>
<dbReference type="eggNOG" id="ENOG502QUFU">
    <property type="taxonomic scope" value="Eukaryota"/>
</dbReference>
<dbReference type="Gene3D" id="3.30.710.10">
    <property type="entry name" value="Potassium Channel Kv1.1, Chain A"/>
    <property type="match status" value="1"/>
</dbReference>
<dbReference type="HOGENOM" id="CLU_051249_1_1_1"/>
<dbReference type="Proteomes" id="UP000008068">
    <property type="component" value="Unassembled WGS sequence"/>
</dbReference>
<dbReference type="AlphaFoldDB" id="G0MD23"/>
<dbReference type="SMART" id="SM00225">
    <property type="entry name" value="BTB"/>
    <property type="match status" value="1"/>
</dbReference>
<evidence type="ECO:0000259" key="1">
    <source>
        <dbReference type="PROSITE" id="PS50097"/>
    </source>
</evidence>
<dbReference type="Pfam" id="PF00917">
    <property type="entry name" value="MATH"/>
    <property type="match status" value="1"/>
</dbReference>
<dbReference type="InterPro" id="IPR052664">
    <property type="entry name" value="BTB-MATH_domain_protein"/>
</dbReference>
<dbReference type="CDD" id="cd00121">
    <property type="entry name" value="MATH"/>
    <property type="match status" value="1"/>
</dbReference>
<dbReference type="SUPFAM" id="SSF49599">
    <property type="entry name" value="TRAF domain-like"/>
    <property type="match status" value="1"/>
</dbReference>
<name>G0MD23_CAEBE</name>
<accession>G0MD23</accession>
<dbReference type="InterPro" id="IPR000210">
    <property type="entry name" value="BTB/POZ_dom"/>
</dbReference>
<dbReference type="Pfam" id="PF00651">
    <property type="entry name" value="BTB"/>
    <property type="match status" value="1"/>
</dbReference>
<dbReference type="EMBL" id="GL379790">
    <property type="protein sequence ID" value="EGT49807.1"/>
    <property type="molecule type" value="Genomic_DNA"/>
</dbReference>
<gene>
    <name evidence="2" type="ORF">CAEBREN_14165</name>
</gene>